<comment type="function">
    <text evidence="3">A GTPase-activating protein (GAP) that modifies Der/EngA GTPase function. May play a role in ribosome biogenesis.</text>
</comment>
<keyword evidence="1 3" id="KW-0343">GTPase activation</keyword>
<comment type="caution">
    <text evidence="5">The sequence shown here is derived from an EMBL/GenBank/DDBJ whole genome shotgun (WGS) entry which is preliminary data.</text>
</comment>
<dbReference type="InterPro" id="IPR007336">
    <property type="entry name" value="YihI"/>
</dbReference>
<feature type="compositionally biased region" description="Basic and acidic residues" evidence="4">
    <location>
        <begin position="23"/>
        <end position="33"/>
    </location>
</feature>
<evidence type="ECO:0000313" key="5">
    <source>
        <dbReference type="EMBL" id="MEL0609442.1"/>
    </source>
</evidence>
<sequence>MGRSKKSRKPGALGAPEPIVTRNRSESDVEGRERKRVKKRKGLKSGSRHSDGSEAKQRKAALARDPRLGSKKKIPLIVEPAKKSTKQERKLSNEQELEMLENDAQLNTLIDRIENGENLGAGLQKFVDEKLDRIEHLMGRLGLLEPEDDEEEIFEEAPVVVKKKKASSDEDLLSQFEDFDLDSFKG</sequence>
<name>A0ABU9FTB9_9VIBR</name>
<evidence type="ECO:0000256" key="3">
    <source>
        <dbReference type="HAMAP-Rule" id="MF_01058"/>
    </source>
</evidence>
<feature type="region of interest" description="Disordered" evidence="4">
    <location>
        <begin position="1"/>
        <end position="96"/>
    </location>
</feature>
<reference evidence="5 6" key="1">
    <citation type="submission" date="2024-02" db="EMBL/GenBank/DDBJ databases">
        <title>Bacteria isolated from the canopy kelp, Nereocystis luetkeana.</title>
        <authorList>
            <person name="Pfister C.A."/>
            <person name="Younker I.T."/>
            <person name="Light S.H."/>
        </authorList>
    </citation>
    <scope>NUCLEOTIDE SEQUENCE [LARGE SCALE GENOMIC DNA]</scope>
    <source>
        <strain evidence="5 6">TI.1.15</strain>
    </source>
</reference>
<accession>A0ABU9FTB9</accession>
<dbReference type="EMBL" id="JBANDX010000010">
    <property type="protein sequence ID" value="MEL0609442.1"/>
    <property type="molecule type" value="Genomic_DNA"/>
</dbReference>
<dbReference type="Proteomes" id="UP001377160">
    <property type="component" value="Unassembled WGS sequence"/>
</dbReference>
<comment type="subunit">
    <text evidence="3">Interacts with Der.</text>
</comment>
<feature type="compositionally biased region" description="Basic and acidic residues" evidence="4">
    <location>
        <begin position="80"/>
        <end position="93"/>
    </location>
</feature>
<protein>
    <recommendedName>
        <fullName evidence="3">Der GTPase-activating protein YihI</fullName>
    </recommendedName>
</protein>
<keyword evidence="2 3" id="KW-0690">Ribosome biogenesis</keyword>
<feature type="compositionally biased region" description="Basic residues" evidence="4">
    <location>
        <begin position="34"/>
        <end position="47"/>
    </location>
</feature>
<organism evidence="5 6">
    <name type="scientific">Vibrio echinoideorum</name>
    <dbReference type="NCBI Taxonomy" id="2100116"/>
    <lineage>
        <taxon>Bacteria</taxon>
        <taxon>Pseudomonadati</taxon>
        <taxon>Pseudomonadota</taxon>
        <taxon>Gammaproteobacteria</taxon>
        <taxon>Vibrionales</taxon>
        <taxon>Vibrionaceae</taxon>
        <taxon>Vibrio</taxon>
    </lineage>
</organism>
<dbReference type="RefSeq" id="WP_341635405.1">
    <property type="nucleotide sequence ID" value="NZ_JBANDX010000010.1"/>
</dbReference>
<dbReference type="HAMAP" id="MF_01058">
    <property type="entry name" value="GAP_YihI"/>
    <property type="match status" value="1"/>
</dbReference>
<evidence type="ECO:0000313" key="6">
    <source>
        <dbReference type="Proteomes" id="UP001377160"/>
    </source>
</evidence>
<dbReference type="NCBIfam" id="NF003560">
    <property type="entry name" value="PRK05244.1-1"/>
    <property type="match status" value="1"/>
</dbReference>
<proteinExistence type="inferred from homology"/>
<feature type="compositionally biased region" description="Basic and acidic residues" evidence="4">
    <location>
        <begin position="48"/>
        <end position="68"/>
    </location>
</feature>
<gene>
    <name evidence="3 5" type="primary">yihI</name>
    <name evidence="5" type="ORF">V8Z71_14050</name>
</gene>
<evidence type="ECO:0000256" key="2">
    <source>
        <dbReference type="ARBA" id="ARBA00022517"/>
    </source>
</evidence>
<keyword evidence="6" id="KW-1185">Reference proteome</keyword>
<comment type="similarity">
    <text evidence="3">Belongs to the YihI family.</text>
</comment>
<dbReference type="Pfam" id="PF04220">
    <property type="entry name" value="YihI"/>
    <property type="match status" value="1"/>
</dbReference>
<evidence type="ECO:0000256" key="4">
    <source>
        <dbReference type="SAM" id="MobiDB-lite"/>
    </source>
</evidence>
<evidence type="ECO:0000256" key="1">
    <source>
        <dbReference type="ARBA" id="ARBA00022468"/>
    </source>
</evidence>